<accession>A0A0G1BCB4</accession>
<dbReference type="InterPro" id="IPR005215">
    <property type="entry name" value="Trig_fac"/>
</dbReference>
<dbReference type="GO" id="GO:0015031">
    <property type="term" value="P:protein transport"/>
    <property type="evidence" value="ECO:0007669"/>
    <property type="project" value="UniProtKB-UniRule"/>
</dbReference>
<comment type="catalytic activity">
    <reaction evidence="1 9">
        <text>[protein]-peptidylproline (omega=180) = [protein]-peptidylproline (omega=0)</text>
        <dbReference type="Rhea" id="RHEA:16237"/>
        <dbReference type="Rhea" id="RHEA-COMP:10747"/>
        <dbReference type="Rhea" id="RHEA-COMP:10748"/>
        <dbReference type="ChEBI" id="CHEBI:83833"/>
        <dbReference type="ChEBI" id="CHEBI:83834"/>
        <dbReference type="EC" id="5.2.1.8"/>
    </reaction>
</comment>
<protein>
    <recommendedName>
        <fullName evidence="4 9">Trigger factor</fullName>
        <shortName evidence="9">TF</shortName>
        <ecNumber evidence="3 9">5.2.1.8</ecNumber>
    </recommendedName>
    <alternativeName>
        <fullName evidence="8 9">PPIase</fullName>
    </alternativeName>
</protein>
<keyword evidence="9" id="KW-0131">Cell cycle</keyword>
<dbReference type="GO" id="GO:0043022">
    <property type="term" value="F:ribosome binding"/>
    <property type="evidence" value="ECO:0007669"/>
    <property type="project" value="TreeGrafter"/>
</dbReference>
<keyword evidence="9" id="KW-0963">Cytoplasm</keyword>
<dbReference type="HAMAP" id="MF_00303">
    <property type="entry name" value="Trigger_factor_Tig"/>
    <property type="match status" value="1"/>
</dbReference>
<dbReference type="InterPro" id="IPR008881">
    <property type="entry name" value="Trigger_fac_ribosome-bd_bac"/>
</dbReference>
<dbReference type="InterPro" id="IPR008880">
    <property type="entry name" value="Trigger_fac_C"/>
</dbReference>
<dbReference type="InterPro" id="IPR027304">
    <property type="entry name" value="Trigger_fact/SurA_dom_sf"/>
</dbReference>
<dbReference type="Pfam" id="PF05698">
    <property type="entry name" value="Trigger_C"/>
    <property type="match status" value="1"/>
</dbReference>
<dbReference type="Gene3D" id="3.10.50.40">
    <property type="match status" value="1"/>
</dbReference>
<dbReference type="GO" id="GO:0003755">
    <property type="term" value="F:peptidyl-prolyl cis-trans isomerase activity"/>
    <property type="evidence" value="ECO:0007669"/>
    <property type="project" value="UniProtKB-UniRule"/>
</dbReference>
<evidence type="ECO:0000256" key="7">
    <source>
        <dbReference type="ARBA" id="ARBA00023235"/>
    </source>
</evidence>
<dbReference type="GO" id="GO:0005737">
    <property type="term" value="C:cytoplasm"/>
    <property type="evidence" value="ECO:0007669"/>
    <property type="project" value="UniProtKB-SubCell"/>
</dbReference>
<dbReference type="SUPFAM" id="SSF109998">
    <property type="entry name" value="Triger factor/SurA peptide-binding domain-like"/>
    <property type="match status" value="1"/>
</dbReference>
<feature type="domain" description="PPIase FKBP-type" evidence="10">
    <location>
        <begin position="158"/>
        <end position="238"/>
    </location>
</feature>
<keyword evidence="7 9" id="KW-0413">Isomerase</keyword>
<evidence type="ECO:0000256" key="4">
    <source>
        <dbReference type="ARBA" id="ARBA00016902"/>
    </source>
</evidence>
<dbReference type="InterPro" id="IPR046357">
    <property type="entry name" value="PPIase_dom_sf"/>
</dbReference>
<evidence type="ECO:0000256" key="8">
    <source>
        <dbReference type="ARBA" id="ARBA00029986"/>
    </source>
</evidence>
<evidence type="ECO:0000256" key="5">
    <source>
        <dbReference type="ARBA" id="ARBA00023110"/>
    </source>
</evidence>
<dbReference type="GO" id="GO:0044183">
    <property type="term" value="F:protein folding chaperone"/>
    <property type="evidence" value="ECO:0007669"/>
    <property type="project" value="TreeGrafter"/>
</dbReference>
<reference evidence="13 14" key="1">
    <citation type="journal article" date="2015" name="Nature">
        <title>rRNA introns, odd ribosomes, and small enigmatic genomes across a large radiation of phyla.</title>
        <authorList>
            <person name="Brown C.T."/>
            <person name="Hug L.A."/>
            <person name="Thomas B.C."/>
            <person name="Sharon I."/>
            <person name="Castelle C.J."/>
            <person name="Singh A."/>
            <person name="Wilkins M.J."/>
            <person name="Williams K.H."/>
            <person name="Banfield J.F."/>
        </authorList>
    </citation>
    <scope>NUCLEOTIDE SEQUENCE [LARGE SCALE GENOMIC DNA]</scope>
</reference>
<keyword evidence="6 9" id="KW-0143">Chaperone</keyword>
<dbReference type="Pfam" id="PF05697">
    <property type="entry name" value="Trigger_N"/>
    <property type="match status" value="1"/>
</dbReference>
<dbReference type="Proteomes" id="UP000033867">
    <property type="component" value="Unassembled WGS sequence"/>
</dbReference>
<comment type="function">
    <text evidence="9">Involved in protein export. Acts as a chaperone by maintaining the newly synthesized protein in an open conformation. Functions as a peptidyl-prolyl cis-trans isomerase.</text>
</comment>
<dbReference type="GO" id="GO:0051083">
    <property type="term" value="P:'de novo' cotranslational protein folding"/>
    <property type="evidence" value="ECO:0007669"/>
    <property type="project" value="TreeGrafter"/>
</dbReference>
<dbReference type="InterPro" id="IPR036611">
    <property type="entry name" value="Trigger_fac_ribosome-bd_sf"/>
</dbReference>
<dbReference type="EC" id="5.2.1.8" evidence="3 9"/>
<keyword evidence="5 9" id="KW-0697">Rotamase</keyword>
<gene>
    <name evidence="9" type="primary">tig</name>
    <name evidence="13" type="ORF">UV42_C0042G0001</name>
</gene>
<feature type="domain" description="Trigger factor C-terminal" evidence="12">
    <location>
        <begin position="261"/>
        <end position="393"/>
    </location>
</feature>
<evidence type="ECO:0000256" key="2">
    <source>
        <dbReference type="ARBA" id="ARBA00005464"/>
    </source>
</evidence>
<comment type="caution">
    <text evidence="13">The sequence shown here is derived from an EMBL/GenBank/DDBJ whole genome shotgun (WGS) entry which is preliminary data.</text>
</comment>
<dbReference type="Pfam" id="PF00254">
    <property type="entry name" value="FKBP_C"/>
    <property type="match status" value="1"/>
</dbReference>
<organism evidence="13 14">
    <name type="scientific">Candidatus Magasanikbacteria bacterium GW2011_GWE2_42_7</name>
    <dbReference type="NCBI Taxonomy" id="1619052"/>
    <lineage>
        <taxon>Bacteria</taxon>
        <taxon>Candidatus Magasanikiibacteriota</taxon>
    </lineage>
</organism>
<evidence type="ECO:0000259" key="11">
    <source>
        <dbReference type="Pfam" id="PF05697"/>
    </source>
</evidence>
<comment type="similarity">
    <text evidence="2 9">Belongs to the FKBP-type PPIase family. Tig subfamily.</text>
</comment>
<evidence type="ECO:0000259" key="12">
    <source>
        <dbReference type="Pfam" id="PF05698"/>
    </source>
</evidence>
<evidence type="ECO:0000256" key="6">
    <source>
        <dbReference type="ARBA" id="ARBA00023186"/>
    </source>
</evidence>
<comment type="subcellular location">
    <subcellularLocation>
        <location evidence="9">Cytoplasm</location>
    </subcellularLocation>
    <text evidence="9">About half TF is bound to the ribosome near the polypeptide exit tunnel while the other half is free in the cytoplasm.</text>
</comment>
<evidence type="ECO:0000256" key="3">
    <source>
        <dbReference type="ARBA" id="ARBA00013194"/>
    </source>
</evidence>
<feature type="domain" description="Trigger factor ribosome-binding bacterial" evidence="11">
    <location>
        <begin position="1"/>
        <end position="145"/>
    </location>
</feature>
<dbReference type="PIRSF" id="PIRSF003095">
    <property type="entry name" value="Trigger_factor"/>
    <property type="match status" value="1"/>
</dbReference>
<evidence type="ECO:0000256" key="9">
    <source>
        <dbReference type="HAMAP-Rule" id="MF_00303"/>
    </source>
</evidence>
<dbReference type="AlphaFoldDB" id="A0A0G1BCB4"/>
<evidence type="ECO:0000256" key="1">
    <source>
        <dbReference type="ARBA" id="ARBA00000971"/>
    </source>
</evidence>
<keyword evidence="9" id="KW-0132">Cell division</keyword>
<dbReference type="Gene3D" id="3.30.70.1050">
    <property type="entry name" value="Trigger factor ribosome-binding domain"/>
    <property type="match status" value="1"/>
</dbReference>
<evidence type="ECO:0000313" key="14">
    <source>
        <dbReference type="Proteomes" id="UP000033867"/>
    </source>
</evidence>
<evidence type="ECO:0000313" key="13">
    <source>
        <dbReference type="EMBL" id="KKS70829.1"/>
    </source>
</evidence>
<dbReference type="PANTHER" id="PTHR30560:SF3">
    <property type="entry name" value="TRIGGER FACTOR-LIKE PROTEIN TIG, CHLOROPLASTIC"/>
    <property type="match status" value="1"/>
</dbReference>
<sequence length="399" mass="45378">MSYTKKDLDNSQVELTITVVPGDYEETLKKAAVRLSERANIKGFRKGKAPYDILKKEVGEMAIMQEALEDIVKKTFFDAVKTEGLETIGMPKVSIEKVAPGNDIVFKAVVALMPSVKLPDIKKIKVKKDDATIDEKKIDETLEALRGMHATEVLKEGKAEGTDKLVLDMDMIIDNVPVDGGQAKDHHVYLSEDHYIPGFNKEVEGLKKGDTKEFSLDFPKTHYQKHLAGKKVDFKVTVKDVYERQLPELSDDMAKSLGQESIEKLKELIHNNMLQEAEQKVNQKAEIEILDAIIDKATFAPIPQVLIDAERQKMFYELQRDLEKNNIEISQYLADIKKTEEEIFNDFKIQAEKRAKAALVSRQVAMDQSIVISDEEIDAEITILEEMYKTKKEYLKIEK</sequence>
<dbReference type="SUPFAM" id="SSF102735">
    <property type="entry name" value="Trigger factor ribosome-binding domain"/>
    <property type="match status" value="1"/>
</dbReference>
<dbReference type="GO" id="GO:0043335">
    <property type="term" value="P:protein unfolding"/>
    <property type="evidence" value="ECO:0007669"/>
    <property type="project" value="TreeGrafter"/>
</dbReference>
<dbReference type="Gene3D" id="1.10.3120.10">
    <property type="entry name" value="Trigger factor, C-terminal domain"/>
    <property type="match status" value="1"/>
</dbReference>
<comment type="domain">
    <text evidence="9">Consists of 3 domains; the N-terminus binds the ribosome, the middle domain has PPIase activity, while the C-terminus has intrinsic chaperone activity on its own.</text>
</comment>
<name>A0A0G1BCB4_9BACT</name>
<dbReference type="EMBL" id="LCEK01000042">
    <property type="protein sequence ID" value="KKS70829.1"/>
    <property type="molecule type" value="Genomic_DNA"/>
</dbReference>
<proteinExistence type="inferred from homology"/>
<dbReference type="SUPFAM" id="SSF54534">
    <property type="entry name" value="FKBP-like"/>
    <property type="match status" value="1"/>
</dbReference>
<dbReference type="NCBIfam" id="TIGR00115">
    <property type="entry name" value="tig"/>
    <property type="match status" value="1"/>
</dbReference>
<dbReference type="PANTHER" id="PTHR30560">
    <property type="entry name" value="TRIGGER FACTOR CHAPERONE AND PEPTIDYL-PROLYL CIS/TRANS ISOMERASE"/>
    <property type="match status" value="1"/>
</dbReference>
<dbReference type="GO" id="GO:0051301">
    <property type="term" value="P:cell division"/>
    <property type="evidence" value="ECO:0007669"/>
    <property type="project" value="UniProtKB-KW"/>
</dbReference>
<evidence type="ECO:0000259" key="10">
    <source>
        <dbReference type="Pfam" id="PF00254"/>
    </source>
</evidence>
<dbReference type="InterPro" id="IPR037041">
    <property type="entry name" value="Trigger_fac_C_sf"/>
</dbReference>
<dbReference type="InterPro" id="IPR001179">
    <property type="entry name" value="PPIase_FKBP_dom"/>
</dbReference>
<dbReference type="PATRIC" id="fig|1619052.3.peg.846"/>